<keyword evidence="3" id="KW-1185">Reference proteome</keyword>
<gene>
    <name evidence="2" type="ORF">ACFPOF_31535</name>
</gene>
<dbReference type="EMBL" id="JBHSMI010000067">
    <property type="protein sequence ID" value="MFC5407285.1"/>
    <property type="molecule type" value="Genomic_DNA"/>
</dbReference>
<evidence type="ECO:0000259" key="1">
    <source>
        <dbReference type="Pfam" id="PF09588"/>
    </source>
</evidence>
<name>A0ABW0I3Y3_9BACL</name>
<dbReference type="PANTHER" id="PTHR46609:SF6">
    <property type="entry name" value="EXONUCLEASE, PHAGE-TYPE_RECB, C-TERMINAL DOMAIN-CONTAINING PROTEIN-RELATED"/>
    <property type="match status" value="1"/>
</dbReference>
<comment type="caution">
    <text evidence="2">The sequence shown here is derived from an EMBL/GenBank/DDBJ whole genome shotgun (WGS) entry which is preliminary data.</text>
</comment>
<dbReference type="InterPro" id="IPR017482">
    <property type="entry name" value="Lambda-type_endonuclease"/>
</dbReference>
<dbReference type="SUPFAM" id="SSF52980">
    <property type="entry name" value="Restriction endonuclease-like"/>
    <property type="match status" value="1"/>
</dbReference>
<dbReference type="PANTHER" id="PTHR46609">
    <property type="entry name" value="EXONUCLEASE, PHAGE-TYPE/RECB, C-TERMINAL DOMAIN-CONTAINING PROTEIN"/>
    <property type="match status" value="1"/>
</dbReference>
<evidence type="ECO:0000313" key="3">
    <source>
        <dbReference type="Proteomes" id="UP001596113"/>
    </source>
</evidence>
<dbReference type="RefSeq" id="WP_378139813.1">
    <property type="nucleotide sequence ID" value="NZ_JBHSMI010000067.1"/>
</dbReference>
<dbReference type="Pfam" id="PF09588">
    <property type="entry name" value="YqaJ"/>
    <property type="match status" value="1"/>
</dbReference>
<sequence>MAKVLTQTRTLTGEEWLIWRRKGLGGSDAAAILGKDRRKSAMQVYLDKIGEYSEQPATEAMLLGNRLKSFIARQFSELTGLKTFRRNMIFCHPEHDYLIATIDRWVVGDGAGLLCKSAAEYLKQQWEQGSIPEEVDIQSQHYMAVTGVDHWWVAGLVGGNKMNIVRVERDEELISRLMTAAGKFWSEHVLKQIPPTADGSAASAELLGRMYPPERVSRAAIALPDEAEGWIDQFVEASKEERTAQYKKTEAENRLKALLGQHESGMIGAHRVDWKTVNRKADGHTSYRRFTVLPAKQENKGGAAFD</sequence>
<accession>A0ABW0I3Y3</accession>
<reference evidence="3" key="1">
    <citation type="journal article" date="2019" name="Int. J. Syst. Evol. Microbiol.">
        <title>The Global Catalogue of Microorganisms (GCM) 10K type strain sequencing project: providing services to taxonomists for standard genome sequencing and annotation.</title>
        <authorList>
            <consortium name="The Broad Institute Genomics Platform"/>
            <consortium name="The Broad Institute Genome Sequencing Center for Infectious Disease"/>
            <person name="Wu L."/>
            <person name="Ma J."/>
        </authorList>
    </citation>
    <scope>NUCLEOTIDE SEQUENCE [LARGE SCALE GENOMIC DNA]</scope>
    <source>
        <strain evidence="3">CGMCC 1.18575</strain>
    </source>
</reference>
<protein>
    <submittedName>
        <fullName evidence="2">YqaJ viral recombinase family protein</fullName>
    </submittedName>
</protein>
<dbReference type="InterPro" id="IPR011335">
    <property type="entry name" value="Restrct_endonuc-II-like"/>
</dbReference>
<feature type="domain" description="YqaJ viral recombinase" evidence="1">
    <location>
        <begin position="15"/>
        <end position="148"/>
    </location>
</feature>
<dbReference type="InterPro" id="IPR011604">
    <property type="entry name" value="PDDEXK-like_dom_sf"/>
</dbReference>
<dbReference type="InterPro" id="IPR051703">
    <property type="entry name" value="NF-kappa-B_Signaling_Reg"/>
</dbReference>
<dbReference type="InterPro" id="IPR019080">
    <property type="entry name" value="YqaJ_viral_recombinase"/>
</dbReference>
<dbReference type="Proteomes" id="UP001596113">
    <property type="component" value="Unassembled WGS sequence"/>
</dbReference>
<dbReference type="NCBIfam" id="TIGR03033">
    <property type="entry name" value="phage_rel_nuc"/>
    <property type="match status" value="1"/>
</dbReference>
<evidence type="ECO:0000313" key="2">
    <source>
        <dbReference type="EMBL" id="MFC5407285.1"/>
    </source>
</evidence>
<organism evidence="2 3">
    <name type="scientific">Cohnella soli</name>
    <dbReference type="NCBI Taxonomy" id="425005"/>
    <lineage>
        <taxon>Bacteria</taxon>
        <taxon>Bacillati</taxon>
        <taxon>Bacillota</taxon>
        <taxon>Bacilli</taxon>
        <taxon>Bacillales</taxon>
        <taxon>Paenibacillaceae</taxon>
        <taxon>Cohnella</taxon>
    </lineage>
</organism>
<dbReference type="Gene3D" id="3.90.320.10">
    <property type="match status" value="1"/>
</dbReference>
<proteinExistence type="predicted"/>